<name>A0A6J5MKJ5_9CAUD</name>
<protein>
    <submittedName>
        <fullName evidence="1">Uncharacterized protein</fullName>
    </submittedName>
</protein>
<reference evidence="1" key="1">
    <citation type="submission" date="2020-04" db="EMBL/GenBank/DDBJ databases">
        <authorList>
            <person name="Chiriac C."/>
            <person name="Salcher M."/>
            <person name="Ghai R."/>
            <person name="Kavagutti S V."/>
        </authorList>
    </citation>
    <scope>NUCLEOTIDE SEQUENCE</scope>
</reference>
<accession>A0A6J5MKJ5</accession>
<sequence>MNNTYYEPEDEDDPEIFDNAVEFYVSELLHEECNYLIESNWGEGVSEAGYDESDYPTPEGAPQEVTDKVKAYWYDIAVNIATTFYINHPEELYD</sequence>
<evidence type="ECO:0000313" key="1">
    <source>
        <dbReference type="EMBL" id="CAB4147314.1"/>
    </source>
</evidence>
<proteinExistence type="predicted"/>
<dbReference type="EMBL" id="LR796486">
    <property type="protein sequence ID" value="CAB4147314.1"/>
    <property type="molecule type" value="Genomic_DNA"/>
</dbReference>
<organism evidence="1">
    <name type="scientific">uncultured Caudovirales phage</name>
    <dbReference type="NCBI Taxonomy" id="2100421"/>
    <lineage>
        <taxon>Viruses</taxon>
        <taxon>Duplodnaviria</taxon>
        <taxon>Heunggongvirae</taxon>
        <taxon>Uroviricota</taxon>
        <taxon>Caudoviricetes</taxon>
        <taxon>Peduoviridae</taxon>
        <taxon>Maltschvirus</taxon>
        <taxon>Maltschvirus maltsch</taxon>
    </lineage>
</organism>
<gene>
    <name evidence="1" type="ORF">UFOVP507_22</name>
</gene>